<dbReference type="InterPro" id="IPR052165">
    <property type="entry name" value="Membrane_assoc_protease"/>
</dbReference>
<keyword evidence="4 5" id="KW-0472">Membrane</keyword>
<reference evidence="8" key="1">
    <citation type="submission" date="2018-05" db="EMBL/GenBank/DDBJ databases">
        <title>Zavarzinia sp. HR-AS.</title>
        <authorList>
            <person name="Lee Y."/>
            <person name="Jeon C.O."/>
        </authorList>
    </citation>
    <scope>NUCLEOTIDE SEQUENCE [LARGE SCALE GENOMIC DNA]</scope>
    <source>
        <strain evidence="8">DSM 1231</strain>
    </source>
</reference>
<protein>
    <recommendedName>
        <fullName evidence="6">NfeD-like C-terminal domain-containing protein</fullName>
    </recommendedName>
</protein>
<evidence type="ECO:0000256" key="1">
    <source>
        <dbReference type="ARBA" id="ARBA00004141"/>
    </source>
</evidence>
<dbReference type="PANTHER" id="PTHR33507:SF3">
    <property type="entry name" value="INNER MEMBRANE PROTEIN YBBJ"/>
    <property type="match status" value="1"/>
</dbReference>
<feature type="transmembrane region" description="Helical" evidence="5">
    <location>
        <begin position="6"/>
        <end position="24"/>
    </location>
</feature>
<evidence type="ECO:0000259" key="6">
    <source>
        <dbReference type="Pfam" id="PF01957"/>
    </source>
</evidence>
<proteinExistence type="predicted"/>
<dbReference type="Proteomes" id="UP000246077">
    <property type="component" value="Unassembled WGS sequence"/>
</dbReference>
<comment type="subcellular location">
    <subcellularLocation>
        <location evidence="1">Membrane</location>
        <topology evidence="1">Multi-pass membrane protein</topology>
    </subcellularLocation>
</comment>
<dbReference type="EMBL" id="QGLF01000004">
    <property type="protein sequence ID" value="PWR19904.1"/>
    <property type="molecule type" value="Genomic_DNA"/>
</dbReference>
<evidence type="ECO:0000256" key="4">
    <source>
        <dbReference type="ARBA" id="ARBA00023136"/>
    </source>
</evidence>
<feature type="domain" description="NfeD-like C-terminal" evidence="6">
    <location>
        <begin position="92"/>
        <end position="145"/>
    </location>
</feature>
<sequence>MPMPEIVFWHWYALAAALVVLEVVVPGVLFLWLAIGAVVAGSLVFFIPGLDLLYQVLAFALASGLSLLFGHNMMRRLLSEPPAQAALNQRDQALIGAEAVLIEPIANGSGRVRLGDTSWLVAGPEAPVGTRVRVVAAEGTRLKVEVL</sequence>
<dbReference type="PANTHER" id="PTHR33507">
    <property type="entry name" value="INNER MEMBRANE PROTEIN YBBJ"/>
    <property type="match status" value="1"/>
</dbReference>
<evidence type="ECO:0000256" key="3">
    <source>
        <dbReference type="ARBA" id="ARBA00022989"/>
    </source>
</evidence>
<evidence type="ECO:0000313" key="8">
    <source>
        <dbReference type="Proteomes" id="UP000246077"/>
    </source>
</evidence>
<accession>A0A317E0D8</accession>
<dbReference type="AlphaFoldDB" id="A0A317E0D8"/>
<keyword evidence="3 5" id="KW-1133">Transmembrane helix</keyword>
<feature type="transmembrane region" description="Helical" evidence="5">
    <location>
        <begin position="53"/>
        <end position="70"/>
    </location>
</feature>
<dbReference type="InterPro" id="IPR002810">
    <property type="entry name" value="NfeD-like_C"/>
</dbReference>
<dbReference type="Pfam" id="PF01957">
    <property type="entry name" value="NfeD"/>
    <property type="match status" value="1"/>
</dbReference>
<dbReference type="Gene3D" id="2.40.50.140">
    <property type="entry name" value="Nucleic acid-binding proteins"/>
    <property type="match status" value="1"/>
</dbReference>
<keyword evidence="8" id="KW-1185">Reference proteome</keyword>
<evidence type="ECO:0000256" key="5">
    <source>
        <dbReference type="SAM" id="Phobius"/>
    </source>
</evidence>
<comment type="caution">
    <text evidence="7">The sequence shown here is derived from an EMBL/GenBank/DDBJ whole genome shotgun (WGS) entry which is preliminary data.</text>
</comment>
<evidence type="ECO:0000313" key="7">
    <source>
        <dbReference type="EMBL" id="PWR19904.1"/>
    </source>
</evidence>
<gene>
    <name evidence="7" type="ORF">DKG75_15745</name>
</gene>
<dbReference type="GO" id="GO:0005886">
    <property type="term" value="C:plasma membrane"/>
    <property type="evidence" value="ECO:0007669"/>
    <property type="project" value="TreeGrafter"/>
</dbReference>
<organism evidence="7 8">
    <name type="scientific">Zavarzinia compransoris</name>
    <dbReference type="NCBI Taxonomy" id="1264899"/>
    <lineage>
        <taxon>Bacteria</taxon>
        <taxon>Pseudomonadati</taxon>
        <taxon>Pseudomonadota</taxon>
        <taxon>Alphaproteobacteria</taxon>
        <taxon>Rhodospirillales</taxon>
        <taxon>Zavarziniaceae</taxon>
        <taxon>Zavarzinia</taxon>
    </lineage>
</organism>
<name>A0A317E0D8_9PROT</name>
<dbReference type="InterPro" id="IPR012340">
    <property type="entry name" value="NA-bd_OB-fold"/>
</dbReference>
<keyword evidence="2 5" id="KW-0812">Transmembrane</keyword>
<evidence type="ECO:0000256" key="2">
    <source>
        <dbReference type="ARBA" id="ARBA00022692"/>
    </source>
</evidence>
<dbReference type="OrthoDB" id="9810336at2"/>